<feature type="compositionally biased region" description="Low complexity" evidence="1">
    <location>
        <begin position="682"/>
        <end position="691"/>
    </location>
</feature>
<reference evidence="3 4" key="1">
    <citation type="journal article" date="2010" name="Science">
        <title>Genomic analysis of organismal complexity in the multicellular green alga Volvox carteri.</title>
        <authorList>
            <person name="Prochnik S.E."/>
            <person name="Umen J."/>
            <person name="Nedelcu A.M."/>
            <person name="Hallmann A."/>
            <person name="Miller S.M."/>
            <person name="Nishii I."/>
            <person name="Ferris P."/>
            <person name="Kuo A."/>
            <person name="Mitros T."/>
            <person name="Fritz-Laylin L.K."/>
            <person name="Hellsten U."/>
            <person name="Chapman J."/>
            <person name="Simakov O."/>
            <person name="Rensing S.A."/>
            <person name="Terry A."/>
            <person name="Pangilinan J."/>
            <person name="Kapitonov V."/>
            <person name="Jurka J."/>
            <person name="Salamov A."/>
            <person name="Shapiro H."/>
            <person name="Schmutz J."/>
            <person name="Grimwood J."/>
            <person name="Lindquist E."/>
            <person name="Lucas S."/>
            <person name="Grigoriev I.V."/>
            <person name="Schmitt R."/>
            <person name="Kirk D."/>
            <person name="Rokhsar D.S."/>
        </authorList>
    </citation>
    <scope>NUCLEOTIDE SEQUENCE [LARGE SCALE GENOMIC DNA]</scope>
    <source>
        <strain evidence="4">f. Nagariensis / Eve</strain>
    </source>
</reference>
<feature type="compositionally biased region" description="Low complexity" evidence="1">
    <location>
        <begin position="564"/>
        <end position="585"/>
    </location>
</feature>
<dbReference type="EMBL" id="GL378331">
    <property type="protein sequence ID" value="EFJ50365.1"/>
    <property type="molecule type" value="Genomic_DNA"/>
</dbReference>
<dbReference type="Proteomes" id="UP000001058">
    <property type="component" value="Unassembled WGS sequence"/>
</dbReference>
<feature type="compositionally biased region" description="Acidic residues" evidence="1">
    <location>
        <begin position="381"/>
        <end position="395"/>
    </location>
</feature>
<dbReference type="GO" id="GO:0003676">
    <property type="term" value="F:nucleic acid binding"/>
    <property type="evidence" value="ECO:0007669"/>
    <property type="project" value="InterPro"/>
</dbReference>
<feature type="compositionally biased region" description="Basic and acidic residues" evidence="1">
    <location>
        <begin position="191"/>
        <end position="207"/>
    </location>
</feature>
<feature type="domain" description="G-patch" evidence="2">
    <location>
        <begin position="19"/>
        <end position="65"/>
    </location>
</feature>
<feature type="compositionally biased region" description="Low complexity" evidence="1">
    <location>
        <begin position="150"/>
        <end position="170"/>
    </location>
</feature>
<feature type="region of interest" description="Disordered" evidence="1">
    <location>
        <begin position="357"/>
        <end position="590"/>
    </location>
</feature>
<dbReference type="AlphaFoldDB" id="D8TQ94"/>
<dbReference type="Pfam" id="PF01585">
    <property type="entry name" value="G-patch"/>
    <property type="match status" value="1"/>
</dbReference>
<feature type="compositionally biased region" description="Basic and acidic residues" evidence="1">
    <location>
        <begin position="495"/>
        <end position="506"/>
    </location>
</feature>
<name>D8TQ94_VOLCA</name>
<dbReference type="InterPro" id="IPR050656">
    <property type="entry name" value="PINX1"/>
</dbReference>
<organism evidence="4">
    <name type="scientific">Volvox carteri f. nagariensis</name>
    <dbReference type="NCBI Taxonomy" id="3068"/>
    <lineage>
        <taxon>Eukaryota</taxon>
        <taxon>Viridiplantae</taxon>
        <taxon>Chlorophyta</taxon>
        <taxon>core chlorophytes</taxon>
        <taxon>Chlorophyceae</taxon>
        <taxon>CS clade</taxon>
        <taxon>Chlamydomonadales</taxon>
        <taxon>Volvocaceae</taxon>
        <taxon>Volvox</taxon>
    </lineage>
</organism>
<feature type="compositionally biased region" description="Low complexity" evidence="1">
    <location>
        <begin position="463"/>
        <end position="477"/>
    </location>
</feature>
<sequence>MKLPPGYVAGLGVHKATAYGGLGQRLMERMGWSKGQGLGKEKHGMKDAIEVKKKEDTLGVGANGAWNWEQKYWEDAYNSAIQNINHSLTVNRDGTLATASEAELRIAAELAKDPWGRWGGRAGKMARIRAQEQEEANRARAKLGLPPLPVATALPPAFDGDDSSNSSSSGEDTDSDGPSTRGRRGRGVSQGKDKGAGERQTKRDKAANGKVKKMKKKAKEKKEPTDAGGSGEEGVNDMPDSAAPAKPAPKRVVVVVGSEAAVAARLKMFASFRPTPATGWWGAKMFSSAGLLESLEDETAGDQRLTEAAERQAADEAAGRVSLGGTAAVAAGQRRGFNEDDQAALYKRVHDFQRVGRRGLGKGEVKVGGTKWAGTKKTFGEEGDDGEDGDDEEEGGGGRGGKDEEEEEEEQRQVRKQGTANEAGNSGREKDVEEEEEGEERRRRKREKKKKKEKKGQEEDTAEAAGPAEGSAAATEKGAVKAGEKKTKKKKERRHQGEQEQAEKVVSEGQQVQETAEQDGTTASRKAKKRKVGNMDAGATTAVPVLELPQPRRQQQEDKEKAAQESLAAGGAAATAASTPTTADAPKPKWLKLARMVLKKSAERRVKLRKVIAELVLHAEEQHRNHHQHNHHNHHHSGREHGHEGKEGNSGKKNKTKKDKKGEQGAKSFLSATVEDSTAKDAGGASSGNSNTSPWDHDVVRQALERKIRKSNSGLAIDGKFLTMEPLYSVAIIFHNSK</sequence>
<dbReference type="RefSeq" id="XP_002948490.1">
    <property type="nucleotide sequence ID" value="XM_002948444.1"/>
</dbReference>
<keyword evidence="4" id="KW-1185">Reference proteome</keyword>
<protein>
    <recommendedName>
        <fullName evidence="2">G-patch domain-containing protein</fullName>
    </recommendedName>
</protein>
<proteinExistence type="predicted"/>
<feature type="compositionally biased region" description="Basic residues" evidence="1">
    <location>
        <begin position="442"/>
        <end position="454"/>
    </location>
</feature>
<evidence type="ECO:0000259" key="2">
    <source>
        <dbReference type="PROSITE" id="PS50174"/>
    </source>
</evidence>
<dbReference type="SMART" id="SM00443">
    <property type="entry name" value="G_patch"/>
    <property type="match status" value="1"/>
</dbReference>
<dbReference type="InParanoid" id="D8TQ94"/>
<feature type="compositionally biased region" description="Basic and acidic residues" evidence="1">
    <location>
        <begin position="554"/>
        <end position="563"/>
    </location>
</feature>
<dbReference type="KEGG" id="vcn:VOLCADRAFT_120649"/>
<feature type="region of interest" description="Disordered" evidence="1">
    <location>
        <begin position="623"/>
        <end position="698"/>
    </location>
</feature>
<accession>D8TQ94</accession>
<dbReference type="OrthoDB" id="29523at2759"/>
<dbReference type="eggNOG" id="ENOG502S801">
    <property type="taxonomic scope" value="Eukaryota"/>
</dbReference>
<dbReference type="PANTHER" id="PTHR23149:SF9">
    <property type="entry name" value="G PATCH DOMAIN-CONTAINING PROTEIN 4"/>
    <property type="match status" value="1"/>
</dbReference>
<dbReference type="GO" id="GO:0005730">
    <property type="term" value="C:nucleolus"/>
    <property type="evidence" value="ECO:0007669"/>
    <property type="project" value="TreeGrafter"/>
</dbReference>
<feature type="compositionally biased region" description="Polar residues" evidence="1">
    <location>
        <begin position="508"/>
        <end position="524"/>
    </location>
</feature>
<dbReference type="PANTHER" id="PTHR23149">
    <property type="entry name" value="G PATCH DOMAIN CONTAINING PROTEIN"/>
    <property type="match status" value="1"/>
</dbReference>
<dbReference type="STRING" id="3068.D8TQ94"/>
<feature type="region of interest" description="Disordered" evidence="1">
    <location>
        <begin position="131"/>
        <end position="249"/>
    </location>
</feature>
<gene>
    <name evidence="3" type="ORF">VOLCADRAFT_120649</name>
</gene>
<evidence type="ECO:0000313" key="4">
    <source>
        <dbReference type="Proteomes" id="UP000001058"/>
    </source>
</evidence>
<evidence type="ECO:0000256" key="1">
    <source>
        <dbReference type="SAM" id="MobiDB-lite"/>
    </source>
</evidence>
<dbReference type="PROSITE" id="PS50174">
    <property type="entry name" value="G_PATCH"/>
    <property type="match status" value="1"/>
</dbReference>
<feature type="compositionally biased region" description="Basic and acidic residues" evidence="1">
    <location>
        <begin position="639"/>
        <end position="650"/>
    </location>
</feature>
<evidence type="ECO:0000313" key="3">
    <source>
        <dbReference type="EMBL" id="EFJ50365.1"/>
    </source>
</evidence>
<dbReference type="GeneID" id="9625225"/>
<feature type="compositionally biased region" description="Basic residues" evidence="1">
    <location>
        <begin position="210"/>
        <end position="219"/>
    </location>
</feature>
<dbReference type="InterPro" id="IPR000467">
    <property type="entry name" value="G_patch_dom"/>
</dbReference>
<feature type="compositionally biased region" description="Basic residues" evidence="1">
    <location>
        <begin position="624"/>
        <end position="638"/>
    </location>
</feature>